<name>A0A2M6WUZ7_9BACT</name>
<feature type="non-terminal residue" evidence="2">
    <location>
        <position position="385"/>
    </location>
</feature>
<proteinExistence type="predicted"/>
<feature type="transmembrane region" description="Helical" evidence="1">
    <location>
        <begin position="115"/>
        <end position="135"/>
    </location>
</feature>
<evidence type="ECO:0000313" key="3">
    <source>
        <dbReference type="Proteomes" id="UP000230481"/>
    </source>
</evidence>
<evidence type="ECO:0008006" key="4">
    <source>
        <dbReference type="Google" id="ProtNLM"/>
    </source>
</evidence>
<keyword evidence="1" id="KW-0472">Membrane</keyword>
<organism evidence="2 3">
    <name type="scientific">Candidatus Campbellbacteria bacterium CG10_big_fil_rev_8_21_14_0_10_35_52</name>
    <dbReference type="NCBI Taxonomy" id="1974527"/>
    <lineage>
        <taxon>Bacteria</taxon>
        <taxon>Candidatus Campbelliibacteriota</taxon>
    </lineage>
</organism>
<keyword evidence="1" id="KW-0812">Transmembrane</keyword>
<reference evidence="3" key="1">
    <citation type="submission" date="2017-09" db="EMBL/GenBank/DDBJ databases">
        <title>Depth-based differentiation of microbial function through sediment-hosted aquifers and enrichment of novel symbionts in the deep terrestrial subsurface.</title>
        <authorList>
            <person name="Probst A.J."/>
            <person name="Ladd B."/>
            <person name="Jarett J.K."/>
            <person name="Geller-Mcgrath D.E."/>
            <person name="Sieber C.M.K."/>
            <person name="Emerson J.B."/>
            <person name="Anantharaman K."/>
            <person name="Thomas B.C."/>
            <person name="Malmstrom R."/>
            <person name="Stieglmeier M."/>
            <person name="Klingl A."/>
            <person name="Woyke T."/>
            <person name="Ryan C.M."/>
            <person name="Banfield J.F."/>
        </authorList>
    </citation>
    <scope>NUCLEOTIDE SEQUENCE [LARGE SCALE GENOMIC DNA]</scope>
</reference>
<dbReference type="AlphaFoldDB" id="A0A2M6WUZ7"/>
<evidence type="ECO:0000256" key="1">
    <source>
        <dbReference type="SAM" id="Phobius"/>
    </source>
</evidence>
<keyword evidence="1" id="KW-1133">Transmembrane helix</keyword>
<protein>
    <recommendedName>
        <fullName evidence="4">Helix-turn-helix domain-containing protein</fullName>
    </recommendedName>
</protein>
<evidence type="ECO:0000313" key="2">
    <source>
        <dbReference type="EMBL" id="PIT96633.1"/>
    </source>
</evidence>
<comment type="caution">
    <text evidence="2">The sequence shown here is derived from an EMBL/GenBank/DDBJ whole genome shotgun (WGS) entry which is preliminary data.</text>
</comment>
<gene>
    <name evidence="2" type="ORF">COT82_02050</name>
</gene>
<accession>A0A2M6WUZ7</accession>
<sequence length="385" mass="43474">MDKKLIFNNRKYLSSGYAGKIFGYTNDYVARLARQKKVCGKMVGRTWYVEEESFKNFIQNNTAQKNQLHKKLSEKRADELKYFEQSRKLKKIISSFSSGVLLQLKKSSKFFNSVFFKKGLAGAIAFSLVFGIYFYKDTYIAKAGFEKISRGAILAIKAIAEFNTRDFITASVFASKNFTEDATVNIYRGIKKTKPLAKIFSKNAYLLISGDKNARISLKKNTEALLKNISLYTDKNISSVILSARDFTAAFFESIPLKIYSIAQNKIDTAYSEKIYTAFHSGSANVFTSIFDKTSNYLSETGNDAANSLRKNAVFVYDKINETLCDTTTIFKICSKEKAVDTAIVLSDEKNETAQVNDEQFPSARIAEEQAPRTIINQPIIERVV</sequence>
<dbReference type="Proteomes" id="UP000230481">
    <property type="component" value="Unassembled WGS sequence"/>
</dbReference>
<dbReference type="EMBL" id="PFAA01000038">
    <property type="protein sequence ID" value="PIT96633.1"/>
    <property type="molecule type" value="Genomic_DNA"/>
</dbReference>